<reference evidence="2" key="1">
    <citation type="submission" date="2025-08" db="UniProtKB">
        <authorList>
            <consortium name="Ensembl"/>
        </authorList>
    </citation>
    <scope>IDENTIFICATION</scope>
</reference>
<dbReference type="AlphaFoldDB" id="A0A8C1IWP5"/>
<organism evidence="2 3">
    <name type="scientific">Cyprinus carpio</name>
    <name type="common">Common carp</name>
    <dbReference type="NCBI Taxonomy" id="7962"/>
    <lineage>
        <taxon>Eukaryota</taxon>
        <taxon>Metazoa</taxon>
        <taxon>Chordata</taxon>
        <taxon>Craniata</taxon>
        <taxon>Vertebrata</taxon>
        <taxon>Euteleostomi</taxon>
        <taxon>Actinopterygii</taxon>
        <taxon>Neopterygii</taxon>
        <taxon>Teleostei</taxon>
        <taxon>Ostariophysi</taxon>
        <taxon>Cypriniformes</taxon>
        <taxon>Cyprinidae</taxon>
        <taxon>Cyprininae</taxon>
        <taxon>Cyprinus</taxon>
    </lineage>
</organism>
<sequence length="81" mass="9641">MSSSKDTLRSQRRRELDARRSKSRVRLGSCLQSWGQLKEKLGFSLHSELAQHLLERPVDTMNDYYKDNYNDIYISVYTNRQ</sequence>
<dbReference type="Proteomes" id="UP000694427">
    <property type="component" value="Unplaced"/>
</dbReference>
<evidence type="ECO:0000256" key="1">
    <source>
        <dbReference type="SAM" id="MobiDB-lite"/>
    </source>
</evidence>
<name>A0A8C1IWP5_CYPCA</name>
<keyword evidence="3" id="KW-1185">Reference proteome</keyword>
<protein>
    <submittedName>
        <fullName evidence="2">Uncharacterized protein</fullName>
    </submittedName>
</protein>
<feature type="compositionally biased region" description="Basic and acidic residues" evidence="1">
    <location>
        <begin position="1"/>
        <end position="20"/>
    </location>
</feature>
<proteinExistence type="predicted"/>
<accession>A0A8C1IWP5</accession>
<dbReference type="Ensembl" id="ENSCCRT00010025344.1">
    <property type="protein sequence ID" value="ENSCCRP00010023183.1"/>
    <property type="gene ID" value="ENSCCRG00010009951.1"/>
</dbReference>
<evidence type="ECO:0000313" key="2">
    <source>
        <dbReference type="Ensembl" id="ENSCCRP00010023183.1"/>
    </source>
</evidence>
<reference evidence="2" key="2">
    <citation type="submission" date="2025-09" db="UniProtKB">
        <authorList>
            <consortium name="Ensembl"/>
        </authorList>
    </citation>
    <scope>IDENTIFICATION</scope>
</reference>
<feature type="region of interest" description="Disordered" evidence="1">
    <location>
        <begin position="1"/>
        <end position="24"/>
    </location>
</feature>
<evidence type="ECO:0000313" key="3">
    <source>
        <dbReference type="Proteomes" id="UP000694427"/>
    </source>
</evidence>